<dbReference type="OrthoDB" id="6756628at2"/>
<evidence type="ECO:0008006" key="4">
    <source>
        <dbReference type="Google" id="ProtNLM"/>
    </source>
</evidence>
<sequence length="457" mass="50704">MHLNSWLKAIAGLSVFAFTPAYADVPEAPAEVGFQTLITDSINDEVLSFQLKTAATAIQNNYFGNDEAVFDKHASSWYEAAILIGDTTLWRSSGAGNFAAAFEMLGLTTGGYDPTFTNIDSKNVNRFELNQLAIGWQSGDILSLGENALSISAGRQRFTIGSGFLIWKGGTDGGRHGTPWLGVHNTWSNTGLVNLAVNDHIRLDAFYLTPNDQPNTDTQIYGINGDFLLPLDVSLGASFIEIFDSNTPERRHTRVYDLRWGYQQDEDFGLQMSAEWVFQEQPSRRQSGGANAGKKGGENREAWYAEAGWLFDGALPARLSYRYANFESGYDPLYPGSSGWGSWRQGEYLGQFVLRNENLQSHQAHFEVSPIDGWSLHTIYYYFLVNRKNEGQFADSQIVMTDERLAQEIDLVSHADFGNGWTSNLVAMVVIPSEGGKQWSGGKQTVFGAVFDLQYAF</sequence>
<dbReference type="EMBL" id="CACSIO010000034">
    <property type="protein sequence ID" value="CAA0118435.1"/>
    <property type="molecule type" value="Genomic_DNA"/>
</dbReference>
<keyword evidence="3" id="KW-1185">Reference proteome</keyword>
<accession>A0A5S9QI51</accession>
<feature type="chain" id="PRO_5024874869" description="Alginate export domain-containing protein" evidence="1">
    <location>
        <begin position="24"/>
        <end position="457"/>
    </location>
</feature>
<gene>
    <name evidence="2" type="ORF">OPDIPICF_02102</name>
</gene>
<dbReference type="AlphaFoldDB" id="A0A5S9QI51"/>
<evidence type="ECO:0000256" key="1">
    <source>
        <dbReference type="SAM" id="SignalP"/>
    </source>
</evidence>
<evidence type="ECO:0000313" key="2">
    <source>
        <dbReference type="EMBL" id="CAA0118435.1"/>
    </source>
</evidence>
<evidence type="ECO:0000313" key="3">
    <source>
        <dbReference type="Proteomes" id="UP000441399"/>
    </source>
</evidence>
<organism evidence="2 3">
    <name type="scientific">BD1-7 clade bacterium</name>
    <dbReference type="NCBI Taxonomy" id="2029982"/>
    <lineage>
        <taxon>Bacteria</taxon>
        <taxon>Pseudomonadati</taxon>
        <taxon>Pseudomonadota</taxon>
        <taxon>Gammaproteobacteria</taxon>
        <taxon>Cellvibrionales</taxon>
        <taxon>Spongiibacteraceae</taxon>
        <taxon>BD1-7 clade</taxon>
    </lineage>
</organism>
<feature type="signal peptide" evidence="1">
    <location>
        <begin position="1"/>
        <end position="23"/>
    </location>
</feature>
<keyword evidence="1" id="KW-0732">Signal</keyword>
<dbReference type="Proteomes" id="UP000441399">
    <property type="component" value="Unassembled WGS sequence"/>
</dbReference>
<protein>
    <recommendedName>
        <fullName evidence="4">Alginate export domain-containing protein</fullName>
    </recommendedName>
</protein>
<reference evidence="2 3" key="1">
    <citation type="submission" date="2019-11" db="EMBL/GenBank/DDBJ databases">
        <authorList>
            <person name="Holert J."/>
        </authorList>
    </citation>
    <scope>NUCLEOTIDE SEQUENCE [LARGE SCALE GENOMIC DNA]</scope>
    <source>
        <strain evidence="2">SB11_3</strain>
    </source>
</reference>
<proteinExistence type="predicted"/>
<name>A0A5S9QI51_9GAMM</name>